<evidence type="ECO:0000313" key="2">
    <source>
        <dbReference type="EMBL" id="TMW56928.1"/>
    </source>
</evidence>
<accession>A0A8K1C5S0</accession>
<feature type="region of interest" description="Disordered" evidence="1">
    <location>
        <begin position="238"/>
        <end position="309"/>
    </location>
</feature>
<feature type="compositionally biased region" description="Polar residues" evidence="1">
    <location>
        <begin position="264"/>
        <end position="273"/>
    </location>
</feature>
<feature type="compositionally biased region" description="Polar residues" evidence="1">
    <location>
        <begin position="388"/>
        <end position="403"/>
    </location>
</feature>
<gene>
    <name evidence="2" type="ORF">Poli38472_002853</name>
</gene>
<feature type="compositionally biased region" description="Low complexity" evidence="1">
    <location>
        <begin position="81"/>
        <end position="96"/>
    </location>
</feature>
<comment type="caution">
    <text evidence="2">The sequence shown here is derived from an EMBL/GenBank/DDBJ whole genome shotgun (WGS) entry which is preliminary data.</text>
</comment>
<dbReference type="EMBL" id="SPLM01000144">
    <property type="protein sequence ID" value="TMW56928.1"/>
    <property type="molecule type" value="Genomic_DNA"/>
</dbReference>
<feature type="compositionally biased region" description="Basic and acidic residues" evidence="1">
    <location>
        <begin position="334"/>
        <end position="346"/>
    </location>
</feature>
<protein>
    <submittedName>
        <fullName evidence="2">Uncharacterized protein</fullName>
    </submittedName>
</protein>
<feature type="compositionally biased region" description="Basic and acidic residues" evidence="1">
    <location>
        <begin position="281"/>
        <end position="309"/>
    </location>
</feature>
<proteinExistence type="predicted"/>
<feature type="region of interest" description="Disordered" evidence="1">
    <location>
        <begin position="383"/>
        <end position="404"/>
    </location>
</feature>
<feature type="region of interest" description="Disordered" evidence="1">
    <location>
        <begin position="79"/>
        <end position="132"/>
    </location>
</feature>
<reference evidence="2" key="1">
    <citation type="submission" date="2019-03" db="EMBL/GenBank/DDBJ databases">
        <title>Long read genome sequence of the mycoparasitic Pythium oligandrum ATCC 38472 isolated from sugarbeet rhizosphere.</title>
        <authorList>
            <person name="Gaulin E."/>
        </authorList>
    </citation>
    <scope>NUCLEOTIDE SEQUENCE</scope>
    <source>
        <strain evidence="2">ATCC 38472_TT</strain>
    </source>
</reference>
<sequence>MSVASKLYGYARHTVLHLTYAVLRILRLDGLMRLGRSMVTTFKKSQLEDAGAHQTAGEATQHTHTTGVVTHDVFDRKGAIDSSSSTPDLPVSSLSLQKEEESSQDIVRGSEATPIERELESRHTEDEERVAQPVTTTLPVPVDKLGDLVLLHEMSPVKTAQLTVVTHAHQSMSLPDLLKSMEPPKVHNMELISPTMEALNLATMPMKSLSDVGDLIKKKPIGESGDDKDDLEAMRAIERASVESNATEDTEDEHAEGSAGQPVELTTATTTDESAGVPIAERPEDQNDSWRVEKAEEESRRVSDCDDNGREELSTVQALVANAEAAVVAAESAQSKKVETEQKSGSEEVPDLNMTEEKEVIETARALIQEAKACVDATKEAQEELSEMETQQGVVPTPKSQQVSLSDPFEEFSSSDEDLTEVNDTFVSVPPFLPTMMMTIVHSSIQ</sequence>
<organism evidence="2 3">
    <name type="scientific">Pythium oligandrum</name>
    <name type="common">Mycoparasitic fungus</name>
    <dbReference type="NCBI Taxonomy" id="41045"/>
    <lineage>
        <taxon>Eukaryota</taxon>
        <taxon>Sar</taxon>
        <taxon>Stramenopiles</taxon>
        <taxon>Oomycota</taxon>
        <taxon>Peronosporomycetes</taxon>
        <taxon>Pythiales</taxon>
        <taxon>Pythiaceae</taxon>
        <taxon>Pythium</taxon>
    </lineage>
</organism>
<feature type="region of interest" description="Disordered" evidence="1">
    <location>
        <begin position="334"/>
        <end position="356"/>
    </location>
</feature>
<dbReference type="AlphaFoldDB" id="A0A8K1C5S0"/>
<evidence type="ECO:0000256" key="1">
    <source>
        <dbReference type="SAM" id="MobiDB-lite"/>
    </source>
</evidence>
<name>A0A8K1C5S0_PYTOL</name>
<keyword evidence="3" id="KW-1185">Reference proteome</keyword>
<feature type="compositionally biased region" description="Basic and acidic residues" evidence="1">
    <location>
        <begin position="114"/>
        <end position="130"/>
    </location>
</feature>
<evidence type="ECO:0000313" key="3">
    <source>
        <dbReference type="Proteomes" id="UP000794436"/>
    </source>
</evidence>
<dbReference type="Proteomes" id="UP000794436">
    <property type="component" value="Unassembled WGS sequence"/>
</dbReference>